<dbReference type="PANTHER" id="PTHR24373:SF290">
    <property type="entry name" value="LEUCINE-RICH REPEAT TRANSMEMBRANE NEURONAL PROTEIN 1"/>
    <property type="match status" value="1"/>
</dbReference>
<accession>A0A8C2HM97</accession>
<evidence type="ECO:0000313" key="4">
    <source>
        <dbReference type="Ensembl" id="ENSCCRP00020053486.1"/>
    </source>
</evidence>
<dbReference type="InterPro" id="IPR003591">
    <property type="entry name" value="Leu-rich_rpt_typical-subtyp"/>
</dbReference>
<dbReference type="Gene3D" id="3.80.10.10">
    <property type="entry name" value="Ribonuclease Inhibitor"/>
    <property type="match status" value="1"/>
</dbReference>
<proteinExistence type="predicted"/>
<dbReference type="Ensembl" id="ENSCCRT00020058449.1">
    <property type="protein sequence ID" value="ENSCCRP00020053486.1"/>
    <property type="gene ID" value="ENSCCRG00020024111.1"/>
</dbReference>
<keyword evidence="2" id="KW-0732">Signal</keyword>
<sequence>MDHNNIEIVEENAFERLRRVKELDLSTNRIENLPNGTFRPLPNLRILDLSYNRLQSLEPDLFHGLRKLTNLHLRYNALKFIPVRIFQDCRSMQFLDLGYNQLQSLARNSFAGLFKLTELITLGLLCASPDIAQGEDILDAVYAFQLCEDNVEATTQTFTATRNRARGFIYDGSTRNPYDLQDVEGGEVVTSSLTVTASADDLESTM</sequence>
<evidence type="ECO:0000256" key="1">
    <source>
        <dbReference type="ARBA" id="ARBA00022614"/>
    </source>
</evidence>
<dbReference type="Pfam" id="PF13855">
    <property type="entry name" value="LRR_8"/>
    <property type="match status" value="1"/>
</dbReference>
<dbReference type="GO" id="GO:0031012">
    <property type="term" value="C:extracellular matrix"/>
    <property type="evidence" value="ECO:0007669"/>
    <property type="project" value="TreeGrafter"/>
</dbReference>
<dbReference type="Proteomes" id="UP000694701">
    <property type="component" value="Unplaced"/>
</dbReference>
<evidence type="ECO:0000256" key="3">
    <source>
        <dbReference type="ARBA" id="ARBA00022737"/>
    </source>
</evidence>
<reference evidence="4" key="1">
    <citation type="submission" date="2025-08" db="UniProtKB">
        <authorList>
            <consortium name="Ensembl"/>
        </authorList>
    </citation>
    <scope>IDENTIFICATION</scope>
</reference>
<dbReference type="AlphaFoldDB" id="A0A8C2HM97"/>
<keyword evidence="1" id="KW-0433">Leucine-rich repeat</keyword>
<protein>
    <submittedName>
        <fullName evidence="4">Leucine rich repeat transmembrane neuronal 1</fullName>
    </submittedName>
</protein>
<dbReference type="SMART" id="SM00369">
    <property type="entry name" value="LRR_TYP"/>
    <property type="match status" value="4"/>
</dbReference>
<dbReference type="PANTHER" id="PTHR24373">
    <property type="entry name" value="SLIT RELATED LEUCINE-RICH REPEAT NEURONAL PROTEIN"/>
    <property type="match status" value="1"/>
</dbReference>
<evidence type="ECO:0000313" key="5">
    <source>
        <dbReference type="Proteomes" id="UP000694701"/>
    </source>
</evidence>
<dbReference type="GO" id="GO:0005615">
    <property type="term" value="C:extracellular space"/>
    <property type="evidence" value="ECO:0007669"/>
    <property type="project" value="TreeGrafter"/>
</dbReference>
<evidence type="ECO:0000256" key="2">
    <source>
        <dbReference type="ARBA" id="ARBA00022729"/>
    </source>
</evidence>
<dbReference type="InterPro" id="IPR001611">
    <property type="entry name" value="Leu-rich_rpt"/>
</dbReference>
<dbReference type="InterPro" id="IPR050328">
    <property type="entry name" value="Dev_Immune_Receptor"/>
</dbReference>
<dbReference type="PROSITE" id="PS51450">
    <property type="entry name" value="LRR"/>
    <property type="match status" value="2"/>
</dbReference>
<dbReference type="PRINTS" id="PR00019">
    <property type="entry name" value="LEURICHRPT"/>
</dbReference>
<dbReference type="InterPro" id="IPR032675">
    <property type="entry name" value="LRR_dom_sf"/>
</dbReference>
<name>A0A8C2HM97_CYPCA</name>
<keyword evidence="3" id="KW-0677">Repeat</keyword>
<organism evidence="4 5">
    <name type="scientific">Cyprinus carpio</name>
    <name type="common">Common carp</name>
    <dbReference type="NCBI Taxonomy" id="7962"/>
    <lineage>
        <taxon>Eukaryota</taxon>
        <taxon>Metazoa</taxon>
        <taxon>Chordata</taxon>
        <taxon>Craniata</taxon>
        <taxon>Vertebrata</taxon>
        <taxon>Euteleostomi</taxon>
        <taxon>Actinopterygii</taxon>
        <taxon>Neopterygii</taxon>
        <taxon>Teleostei</taxon>
        <taxon>Ostariophysi</taxon>
        <taxon>Cypriniformes</taxon>
        <taxon>Cyprinidae</taxon>
        <taxon>Cyprininae</taxon>
        <taxon>Cyprinus</taxon>
    </lineage>
</organism>
<dbReference type="SUPFAM" id="SSF52058">
    <property type="entry name" value="L domain-like"/>
    <property type="match status" value="1"/>
</dbReference>